<dbReference type="Proteomes" id="UP000076842">
    <property type="component" value="Unassembled WGS sequence"/>
</dbReference>
<dbReference type="STRING" id="1353952.A0A165F0Q0"/>
<feature type="region of interest" description="Disordered" evidence="1">
    <location>
        <begin position="392"/>
        <end position="534"/>
    </location>
</feature>
<accession>A0A165F0Q0</accession>
<evidence type="ECO:0008006" key="4">
    <source>
        <dbReference type="Google" id="ProtNLM"/>
    </source>
</evidence>
<evidence type="ECO:0000313" key="3">
    <source>
        <dbReference type="Proteomes" id="UP000076842"/>
    </source>
</evidence>
<feature type="compositionally biased region" description="Pro residues" evidence="1">
    <location>
        <begin position="690"/>
        <end position="702"/>
    </location>
</feature>
<feature type="region of interest" description="Disordered" evidence="1">
    <location>
        <begin position="242"/>
        <end position="290"/>
    </location>
</feature>
<dbReference type="AlphaFoldDB" id="A0A165F0Q0"/>
<evidence type="ECO:0000313" key="2">
    <source>
        <dbReference type="EMBL" id="KZT55939.1"/>
    </source>
</evidence>
<keyword evidence="3" id="KW-1185">Reference proteome</keyword>
<feature type="region of interest" description="Disordered" evidence="1">
    <location>
        <begin position="646"/>
        <end position="674"/>
    </location>
</feature>
<dbReference type="OrthoDB" id="6415790at2759"/>
<feature type="compositionally biased region" description="Low complexity" evidence="1">
    <location>
        <begin position="703"/>
        <end position="714"/>
    </location>
</feature>
<protein>
    <recommendedName>
        <fullName evidence="4">CNH domain-containing protein</fullName>
    </recommendedName>
</protein>
<reference evidence="2 3" key="1">
    <citation type="journal article" date="2016" name="Mol. Biol. Evol.">
        <title>Comparative Genomics of Early-Diverging Mushroom-Forming Fungi Provides Insights into the Origins of Lignocellulose Decay Capabilities.</title>
        <authorList>
            <person name="Nagy L.G."/>
            <person name="Riley R."/>
            <person name="Tritt A."/>
            <person name="Adam C."/>
            <person name="Daum C."/>
            <person name="Floudas D."/>
            <person name="Sun H."/>
            <person name="Yadav J.S."/>
            <person name="Pangilinan J."/>
            <person name="Larsson K.H."/>
            <person name="Matsuura K."/>
            <person name="Barry K."/>
            <person name="Labutti K."/>
            <person name="Kuo R."/>
            <person name="Ohm R.A."/>
            <person name="Bhattacharya S.S."/>
            <person name="Shirouzu T."/>
            <person name="Yoshinaga Y."/>
            <person name="Martin F.M."/>
            <person name="Grigoriev I.V."/>
            <person name="Hibbett D.S."/>
        </authorList>
    </citation>
    <scope>NUCLEOTIDE SEQUENCE [LARGE SCALE GENOMIC DNA]</scope>
    <source>
        <strain evidence="2 3">HHB12733</strain>
    </source>
</reference>
<gene>
    <name evidence="2" type="ORF">CALCODRAFT_336623</name>
</gene>
<name>A0A165F0Q0_9BASI</name>
<dbReference type="EMBL" id="KV423986">
    <property type="protein sequence ID" value="KZT55939.1"/>
    <property type="molecule type" value="Genomic_DNA"/>
</dbReference>
<proteinExistence type="predicted"/>
<evidence type="ECO:0000256" key="1">
    <source>
        <dbReference type="SAM" id="MobiDB-lite"/>
    </source>
</evidence>
<feature type="compositionally biased region" description="Pro residues" evidence="1">
    <location>
        <begin position="477"/>
        <end position="493"/>
    </location>
</feature>
<feature type="region of interest" description="Disordered" evidence="1">
    <location>
        <begin position="686"/>
        <end position="750"/>
    </location>
</feature>
<dbReference type="InParanoid" id="A0A165F0Q0"/>
<feature type="region of interest" description="Disordered" evidence="1">
    <location>
        <begin position="144"/>
        <end position="167"/>
    </location>
</feature>
<organism evidence="2 3">
    <name type="scientific">Calocera cornea HHB12733</name>
    <dbReference type="NCBI Taxonomy" id="1353952"/>
    <lineage>
        <taxon>Eukaryota</taxon>
        <taxon>Fungi</taxon>
        <taxon>Dikarya</taxon>
        <taxon>Basidiomycota</taxon>
        <taxon>Agaricomycotina</taxon>
        <taxon>Dacrymycetes</taxon>
        <taxon>Dacrymycetales</taxon>
        <taxon>Dacrymycetaceae</taxon>
        <taxon>Calocera</taxon>
    </lineage>
</organism>
<feature type="compositionally biased region" description="Polar residues" evidence="1">
    <location>
        <begin position="449"/>
        <end position="459"/>
    </location>
</feature>
<feature type="compositionally biased region" description="Low complexity" evidence="1">
    <location>
        <begin position="396"/>
        <end position="415"/>
    </location>
</feature>
<sequence>MNDSAPSAPPPPLPAPTLAELGLQLKPVTPLLAAPHMGGVPTSGCLLSPGYLLLCHNDGLDVVPLYAPPAARSYALIRGVPFKSVLVMDMLGFLVCIAGRREGVRVYALSDIKRAIEVRMDVERQKESAKRKSILLEAPLPRMKKPSSARLDGIPSPVRPKSMMGPLGKPPPITPTSATQRTQPRLVLQTQRSFVSGHVVDSPTRSLVHQASANSISMANGRASRLSNGKDTDKTEWVENASVDVGAETDSEDEGYVSVPGPSGERGDTPSPIPPATTGTSNGFSGRRRRPANLHLDNMDRLGNGMVLLTDPMPSPAPSMMDIREALATTPRSSGYNTPVTRTPNASATGHEVVSFADLLRESRIPDLPPAGSRLPQNAMFVRDSATGATTLVHGSRSGTPTTLSPSTISPATAPMRWGQNDAASRSAVHLAPPLTGTPRSARRRWSLIGNNGLFSNSPPASPIGPPDSAISELNPSLPPSRPPSAPPRPPSTAPLVPSRQSSGLMPRLLTNAFKSRGSSEPKPRKSGPTNIQGQSYLMANGKLEHIKLEGTKGAYLIKSVQTNKKSFLAILCGEDGKKVELFTGSSKSASLSLARTFILPDSPLSLELQVQGEDLAELFLIFSDSVFALEPASVRVRQVNIARAERRAARRRRERERAGSDAAELNSPQQTPSAATFADAAVNNNQLQLPPPPAYSTPPALPRTRVVSSTVTTGETVDRENARRRRRRRSAVPDGPSNGMESRGVNQKSGSSVSAYTTFQQLSFSPTFPLGTLAEDWIIPPTYPSFVKHKGWLQTTLGTDAGDGDRDVTQPPTEHLYNLWHGLMNSWPRRGSLREGLLNEMQESSKVTLEDYFLPPISLLTQPAHYGPPCLFFCSRGGLSTAIVDHKGKSVLLDKFHWSLPAARDKHSRRPAGLGEIQRVEAFDGHNNGAVLVAIRESGLEAVDIADALLAPSTTSGAMPPMQGSYSRRLNWSWDVADPFPINVEPMAYTNGSGPGDHRALAAAKLNGTALPPRSASLQHGHDYHSNQYISYLGREGSRVYMCTRSANMFRVICLQSSIA</sequence>